<dbReference type="Proteomes" id="UP000039865">
    <property type="component" value="Unassembled WGS sequence"/>
</dbReference>
<evidence type="ECO:0000313" key="4">
    <source>
        <dbReference type="Proteomes" id="UP000039865"/>
    </source>
</evidence>
<gene>
    <name evidence="3" type="primary">Contig15037.g16019</name>
    <name evidence="3" type="ORF">STYLEM_17260</name>
</gene>
<protein>
    <submittedName>
        <fullName evidence="3">Uncharacterized protein</fullName>
    </submittedName>
</protein>
<dbReference type="AlphaFoldDB" id="A0A078B3Q9"/>
<feature type="coiled-coil region" evidence="1">
    <location>
        <begin position="3"/>
        <end position="161"/>
    </location>
</feature>
<accession>A0A078B3Q9</accession>
<feature type="compositionally biased region" description="Polar residues" evidence="2">
    <location>
        <begin position="524"/>
        <end position="539"/>
    </location>
</feature>
<keyword evidence="4" id="KW-1185">Reference proteome</keyword>
<evidence type="ECO:0000256" key="2">
    <source>
        <dbReference type="SAM" id="MobiDB-lite"/>
    </source>
</evidence>
<evidence type="ECO:0000256" key="1">
    <source>
        <dbReference type="SAM" id="Coils"/>
    </source>
</evidence>
<proteinExistence type="predicted"/>
<organism evidence="3 4">
    <name type="scientific">Stylonychia lemnae</name>
    <name type="common">Ciliate</name>
    <dbReference type="NCBI Taxonomy" id="5949"/>
    <lineage>
        <taxon>Eukaryota</taxon>
        <taxon>Sar</taxon>
        <taxon>Alveolata</taxon>
        <taxon>Ciliophora</taxon>
        <taxon>Intramacronucleata</taxon>
        <taxon>Spirotrichea</taxon>
        <taxon>Stichotrichia</taxon>
        <taxon>Sporadotrichida</taxon>
        <taxon>Oxytrichidae</taxon>
        <taxon>Stylonychinae</taxon>
        <taxon>Stylonychia</taxon>
    </lineage>
</organism>
<dbReference type="PANTHER" id="PTHR40515:SF1">
    <property type="entry name" value="CILIA- AND FLAGELLA-ASSOCIATED PROTEIN 157"/>
    <property type="match status" value="1"/>
</dbReference>
<feature type="region of interest" description="Disordered" evidence="2">
    <location>
        <begin position="518"/>
        <end position="539"/>
    </location>
</feature>
<name>A0A078B3Q9_STYLE</name>
<keyword evidence="1" id="KW-0175">Coiled coil</keyword>
<sequence length="660" mass="77651">MNKERLDKMKDELQLTIDDLDLKLNRVVNKQEYDYLQGYQLFVQKKTNELRAIIDKLNEKNSNTSIKDERIVELELIINKLRNEAQRCDEQMGDKIEEMKTLKTKVDLIQEDRRFLYVSARDEKQKGMTMQKRLDQLEKDLQETQQKLEESEKQCNELRLMNLRQETYENEQLTGDITMRRNKSLTIDRSQKNISIVQGGNNYFCPLTQNKKFEEFLKDLNDIKIDQDRVKQEIINYVKVIESFYTQKLQNLRQKFDKKIRASKISQSNKVSMHIERNELEKIFSNSIDEVKKQILKRKVKSETILNNKSKPMSLDKTLNDSEDEDAKRFEEAITKLLSFAKNKIKYEDFTSVDKKNLITLFVTNERTLLYVYRSLFQLEEKIKQNPLNEKQIQDLKLSPRSNGDEYNSKNGDYKYFITETQIDEDKQLKKIQQEYSSINEDEQYLRRNFRSLDQSVEVEQNQTIRDQRESQQTTLSNIQVGVHLPRINIKKVKDSSQNNLEDYVTIAQRSKSTIKTNHDSKLNGISSHTTMNPSSRIQPNYSNLENTLKYKIGSIQQLRNDGKNNKLELSRNSMMDKNLTSRKKSSMIKQQLFNPNNNISTYDSANLSLFNLSNIEGRNSSYMIGNMSNLIEGFGSRKKQSKQAKQGNTNRAMNLQSIL</sequence>
<reference evidence="3 4" key="1">
    <citation type="submission" date="2014-06" db="EMBL/GenBank/DDBJ databases">
        <authorList>
            <person name="Swart Estienne"/>
        </authorList>
    </citation>
    <scope>NUCLEOTIDE SEQUENCE [LARGE SCALE GENOMIC DNA]</scope>
    <source>
        <strain evidence="3 4">130c</strain>
    </source>
</reference>
<dbReference type="EMBL" id="CCKQ01016270">
    <property type="protein sequence ID" value="CDW88143.1"/>
    <property type="molecule type" value="Genomic_DNA"/>
</dbReference>
<evidence type="ECO:0000313" key="3">
    <source>
        <dbReference type="EMBL" id="CDW88143.1"/>
    </source>
</evidence>
<dbReference type="OrthoDB" id="297771at2759"/>
<dbReference type="PANTHER" id="PTHR40515">
    <property type="entry name" value="CILIA- AND FLAGELLA-ASSOCIATED PROTEIN 157"/>
    <property type="match status" value="1"/>
</dbReference>
<dbReference type="InParanoid" id="A0A078B3Q9"/>